<protein>
    <recommendedName>
        <fullName evidence="4 7">Signal peptidase I</fullName>
        <ecNumber evidence="4 7">3.4.21.89</ecNumber>
    </recommendedName>
</protein>
<keyword evidence="7" id="KW-0645">Protease</keyword>
<dbReference type="GO" id="GO:0005886">
    <property type="term" value="C:plasma membrane"/>
    <property type="evidence" value="ECO:0007669"/>
    <property type="project" value="UniProtKB-SubCell"/>
</dbReference>
<dbReference type="GO" id="GO:0009003">
    <property type="term" value="F:signal peptidase activity"/>
    <property type="evidence" value="ECO:0007669"/>
    <property type="project" value="UniProtKB-EC"/>
</dbReference>
<dbReference type="NCBIfam" id="TIGR02227">
    <property type="entry name" value="sigpep_I_bact"/>
    <property type="match status" value="1"/>
</dbReference>
<gene>
    <name evidence="10" type="ORF">BRW62_11665</name>
</gene>
<keyword evidence="5 7" id="KW-0378">Hydrolase</keyword>
<dbReference type="AlphaFoldDB" id="A0A2D2Q437"/>
<evidence type="ECO:0000256" key="4">
    <source>
        <dbReference type="ARBA" id="ARBA00013208"/>
    </source>
</evidence>
<dbReference type="KEGG" id="slw:BRW62_11665"/>
<evidence type="ECO:0000256" key="2">
    <source>
        <dbReference type="ARBA" id="ARBA00004401"/>
    </source>
</evidence>
<dbReference type="PANTHER" id="PTHR43390:SF1">
    <property type="entry name" value="CHLOROPLAST PROCESSING PEPTIDASE"/>
    <property type="match status" value="1"/>
</dbReference>
<evidence type="ECO:0000256" key="8">
    <source>
        <dbReference type="SAM" id="MobiDB-lite"/>
    </source>
</evidence>
<dbReference type="InterPro" id="IPR019758">
    <property type="entry name" value="Pept_S26A_signal_pept_1_CS"/>
</dbReference>
<dbReference type="InterPro" id="IPR019533">
    <property type="entry name" value="Peptidase_S26"/>
</dbReference>
<feature type="active site" evidence="6">
    <location>
        <position position="106"/>
    </location>
</feature>
<dbReference type="GO" id="GO:0004252">
    <property type="term" value="F:serine-type endopeptidase activity"/>
    <property type="evidence" value="ECO:0007669"/>
    <property type="project" value="InterPro"/>
</dbReference>
<feature type="region of interest" description="Disordered" evidence="8">
    <location>
        <begin position="1"/>
        <end position="22"/>
    </location>
</feature>
<dbReference type="InterPro" id="IPR036286">
    <property type="entry name" value="LexA/Signal_pep-like_sf"/>
</dbReference>
<dbReference type="RefSeq" id="WP_099799618.1">
    <property type="nucleotide sequence ID" value="NZ_CP018092.1"/>
</dbReference>
<reference evidence="11" key="2">
    <citation type="journal article" date="2022" name="Front. Microbiol.">
        <title>Comparative Genomic Analysis Revealed Distinct Molecular Components and Organization of CO2-Concentrating Mechanism in Thermophilic Cyanobacteria.</title>
        <authorList>
            <person name="Tang J."/>
            <person name="Zhou H."/>
            <person name="Yao D."/>
            <person name="Riaz S."/>
            <person name="You D."/>
            <person name="Klepacz-Smolka A."/>
            <person name="Daroch M."/>
        </authorList>
    </citation>
    <scope>NUCLEOTIDE SEQUENCE [LARGE SCALE GENOMIC DNA]</scope>
    <source>
        <strain evidence="11">PCC 6715</strain>
    </source>
</reference>
<organism evidence="10 11">
    <name type="scientific">Parathermosynechococcus lividus PCC 6715</name>
    <dbReference type="NCBI Taxonomy" id="1917166"/>
    <lineage>
        <taxon>Bacteria</taxon>
        <taxon>Bacillati</taxon>
        <taxon>Cyanobacteriota</taxon>
        <taxon>Cyanophyceae</taxon>
        <taxon>Acaryochloridales</taxon>
        <taxon>Thermosynechococcaceae</taxon>
        <taxon>Parathermosynechococcus</taxon>
    </lineage>
</organism>
<comment type="similarity">
    <text evidence="3 7">Belongs to the peptidase S26 family.</text>
</comment>
<evidence type="ECO:0000256" key="3">
    <source>
        <dbReference type="ARBA" id="ARBA00009370"/>
    </source>
</evidence>
<comment type="catalytic activity">
    <reaction evidence="1 7">
        <text>Cleavage of hydrophobic, N-terminal signal or leader sequences from secreted and periplasmic proteins.</text>
        <dbReference type="EC" id="3.4.21.89"/>
    </reaction>
</comment>
<dbReference type="Pfam" id="PF10502">
    <property type="entry name" value="Peptidase_S26"/>
    <property type="match status" value="1"/>
</dbReference>
<dbReference type="EC" id="3.4.21.89" evidence="4 7"/>
<dbReference type="EMBL" id="CP018092">
    <property type="protein sequence ID" value="ATS19280.1"/>
    <property type="molecule type" value="Genomic_DNA"/>
</dbReference>
<dbReference type="InterPro" id="IPR000223">
    <property type="entry name" value="Pept_S26A_signal_pept_1"/>
</dbReference>
<evidence type="ECO:0000313" key="11">
    <source>
        <dbReference type="Proteomes" id="UP000231057"/>
    </source>
</evidence>
<dbReference type="PROSITE" id="PS00761">
    <property type="entry name" value="SPASE_I_3"/>
    <property type="match status" value="1"/>
</dbReference>
<reference evidence="10 11" key="1">
    <citation type="submission" date="2016-11" db="EMBL/GenBank/DDBJ databases">
        <title>Complete genome sequence of thermophilic cyanobacteria strain Synechococcus sp. PCC6715.</title>
        <authorList>
            <person name="Tang J."/>
            <person name="Daroch M."/>
            <person name="Liang Y."/>
            <person name="Jiang D."/>
            <person name="Shah M."/>
        </authorList>
    </citation>
    <scope>NUCLEOTIDE SEQUENCE [LARGE SCALE GENOMIC DNA]</scope>
    <source>
        <strain evidence="10 11">PCC 6715</strain>
    </source>
</reference>
<dbReference type="PANTHER" id="PTHR43390">
    <property type="entry name" value="SIGNAL PEPTIDASE I"/>
    <property type="match status" value="1"/>
</dbReference>
<name>A0A2D2Q437_PARLV</name>
<keyword evidence="11" id="KW-1185">Reference proteome</keyword>
<dbReference type="SUPFAM" id="SSF51306">
    <property type="entry name" value="LexA/Signal peptidase"/>
    <property type="match status" value="1"/>
</dbReference>
<dbReference type="Gene3D" id="2.10.109.10">
    <property type="entry name" value="Umud Fragment, subunit A"/>
    <property type="match status" value="1"/>
</dbReference>
<evidence type="ECO:0000256" key="7">
    <source>
        <dbReference type="RuleBase" id="RU362042"/>
    </source>
</evidence>
<dbReference type="InterPro" id="IPR019757">
    <property type="entry name" value="Pept_S26A_signal_pept_1_Lys-AS"/>
</dbReference>
<feature type="domain" description="Peptidase S26" evidence="9">
    <location>
        <begin position="28"/>
        <end position="197"/>
    </location>
</feature>
<dbReference type="CDD" id="cd06530">
    <property type="entry name" value="S26_SPase_I"/>
    <property type="match status" value="1"/>
</dbReference>
<evidence type="ECO:0000313" key="10">
    <source>
        <dbReference type="EMBL" id="ATS19280.1"/>
    </source>
</evidence>
<evidence type="ECO:0000256" key="5">
    <source>
        <dbReference type="ARBA" id="ARBA00022801"/>
    </source>
</evidence>
<dbReference type="GO" id="GO:0006465">
    <property type="term" value="P:signal peptide processing"/>
    <property type="evidence" value="ECO:0007669"/>
    <property type="project" value="InterPro"/>
</dbReference>
<dbReference type="OrthoDB" id="9802919at2"/>
<proteinExistence type="inferred from homology"/>
<sequence>MSDGQLPPTNAPEPTTVTPTKAPEPWWLEVAKTLGLAAVLAFGIRTFVAEARYIPTGSMEETLLINDRLIIEKISYYFHPPERGDIIVFNPTPTLQQAGFRDAFIKRIVGLPGDRVELRQGRVYVNNQPLAEPYLSPGTFTSIDTCAGMQPYLAQPQVIPAESYLVLGDNRNNSFDGRCWGVVPRSYVIGRAALRFWPLDRWGSIPAPHN</sequence>
<dbReference type="PROSITE" id="PS00760">
    <property type="entry name" value="SPASE_I_2"/>
    <property type="match status" value="1"/>
</dbReference>
<evidence type="ECO:0000259" key="9">
    <source>
        <dbReference type="Pfam" id="PF10502"/>
    </source>
</evidence>
<comment type="subcellular location">
    <subcellularLocation>
        <location evidence="2">Cell membrane</location>
        <topology evidence="2">Single-pass type II membrane protein</topology>
    </subcellularLocation>
    <subcellularLocation>
        <location evidence="7">Membrane</location>
        <topology evidence="7">Single-pass type II membrane protein</topology>
    </subcellularLocation>
</comment>
<dbReference type="PRINTS" id="PR00727">
    <property type="entry name" value="LEADERPTASE"/>
</dbReference>
<accession>A0A2D2Q437</accession>
<evidence type="ECO:0000256" key="6">
    <source>
        <dbReference type="PIRSR" id="PIRSR600223-1"/>
    </source>
</evidence>
<dbReference type="Proteomes" id="UP000231057">
    <property type="component" value="Chromosome"/>
</dbReference>
<feature type="active site" evidence="6">
    <location>
        <position position="58"/>
    </location>
</feature>
<evidence type="ECO:0000256" key="1">
    <source>
        <dbReference type="ARBA" id="ARBA00000677"/>
    </source>
</evidence>